<dbReference type="EMBL" id="KZ988008">
    <property type="protein sequence ID" value="RKP13487.1"/>
    <property type="molecule type" value="Genomic_DNA"/>
</dbReference>
<dbReference type="AlphaFoldDB" id="A0A4P9Y3I9"/>
<gene>
    <name evidence="1" type="ORF">BJ684DRAFT_16115</name>
</gene>
<dbReference type="Proteomes" id="UP000267251">
    <property type="component" value="Unassembled WGS sequence"/>
</dbReference>
<proteinExistence type="predicted"/>
<protein>
    <submittedName>
        <fullName evidence="1">Uncharacterized protein</fullName>
    </submittedName>
</protein>
<name>A0A4P9Y3I9_9FUNG</name>
<organism evidence="1 2">
    <name type="scientific">Piptocephalis cylindrospora</name>
    <dbReference type="NCBI Taxonomy" id="1907219"/>
    <lineage>
        <taxon>Eukaryota</taxon>
        <taxon>Fungi</taxon>
        <taxon>Fungi incertae sedis</taxon>
        <taxon>Zoopagomycota</taxon>
        <taxon>Zoopagomycotina</taxon>
        <taxon>Zoopagomycetes</taxon>
        <taxon>Zoopagales</taxon>
        <taxon>Piptocephalidaceae</taxon>
        <taxon>Piptocephalis</taxon>
    </lineage>
</organism>
<evidence type="ECO:0000313" key="2">
    <source>
        <dbReference type="Proteomes" id="UP000267251"/>
    </source>
</evidence>
<accession>A0A4P9Y3I9</accession>
<keyword evidence="2" id="KW-1185">Reference proteome</keyword>
<evidence type="ECO:0000313" key="1">
    <source>
        <dbReference type="EMBL" id="RKP13487.1"/>
    </source>
</evidence>
<reference evidence="2" key="1">
    <citation type="journal article" date="2018" name="Nat. Microbiol.">
        <title>Leveraging single-cell genomics to expand the fungal tree of life.</title>
        <authorList>
            <person name="Ahrendt S.R."/>
            <person name="Quandt C.A."/>
            <person name="Ciobanu D."/>
            <person name="Clum A."/>
            <person name="Salamov A."/>
            <person name="Andreopoulos B."/>
            <person name="Cheng J.F."/>
            <person name="Woyke T."/>
            <person name="Pelin A."/>
            <person name="Henrissat B."/>
            <person name="Reynolds N.K."/>
            <person name="Benny G.L."/>
            <person name="Smith M.E."/>
            <person name="James T.Y."/>
            <person name="Grigoriev I.V."/>
        </authorList>
    </citation>
    <scope>NUCLEOTIDE SEQUENCE [LARGE SCALE GENOMIC DNA]</scope>
</reference>
<sequence length="361" mass="41284">MVLLSDPPLFFYSYSTLKMIILPVATLLLTLSTATSTHPSPSSSVVAPSSSVLTSSSIHNHEPFDEFMKHDLFYLKDVKKMVVFSHTKKYHKYAVQGIARNISRQMEPALEDIALAEKQLGLLFNETSFQSHAFKVMESLRRSTLSLPDLIEAMKVIEPRDDRNLNMTDAMNKKAFQAHVCSLVTMFQEKDFTNVDDYVAGDQMNSYEYAHLRSWERFLVLIPRAYHMLRITGFLQELSLRPVTLLKAERPSDLSPSIKAHQEWLAAMKVPPIGFLMYDHEVTNIEKLKHQLNDFGRAPYRSFKSKYEDDENRSRMAHHISEAASESKDAALSLLLSIRLAGIEFQSDLTRDVRYTNPDDS</sequence>